<accession>A0ABW2T8G5</accession>
<reference evidence="2" key="1">
    <citation type="journal article" date="2019" name="Int. J. Syst. Evol. Microbiol.">
        <title>The Global Catalogue of Microorganisms (GCM) 10K type strain sequencing project: providing services to taxonomists for standard genome sequencing and annotation.</title>
        <authorList>
            <consortium name="The Broad Institute Genomics Platform"/>
            <consortium name="The Broad Institute Genome Sequencing Center for Infectious Disease"/>
            <person name="Wu L."/>
            <person name="Ma J."/>
        </authorList>
    </citation>
    <scope>NUCLEOTIDE SEQUENCE [LARGE SCALE GENOMIC DNA]</scope>
    <source>
        <strain evidence="2">JCM 10083</strain>
    </source>
</reference>
<evidence type="ECO:0000313" key="2">
    <source>
        <dbReference type="Proteomes" id="UP001596514"/>
    </source>
</evidence>
<sequence>MIRRCLATARGRHRDGLTAAPVPHYTWDHEARAEAAMLEITWPGWAVLYGTGSRLFHAIATWPTPEPLLICDRTVEGLKAQMREAEMTALLHRWAPALTSAITGHL</sequence>
<name>A0ABW2T8G5_9ACTN</name>
<dbReference type="RefSeq" id="WP_343961394.1">
    <property type="nucleotide sequence ID" value="NZ_BAAAGK010000005.1"/>
</dbReference>
<protein>
    <submittedName>
        <fullName evidence="1">Uncharacterized protein</fullName>
    </submittedName>
</protein>
<evidence type="ECO:0000313" key="1">
    <source>
        <dbReference type="EMBL" id="MFC7604393.1"/>
    </source>
</evidence>
<keyword evidence="2" id="KW-1185">Reference proteome</keyword>
<organism evidence="1 2">
    <name type="scientific">Streptosporangium amethystogenes subsp. fukuiense</name>
    <dbReference type="NCBI Taxonomy" id="698418"/>
    <lineage>
        <taxon>Bacteria</taxon>
        <taxon>Bacillati</taxon>
        <taxon>Actinomycetota</taxon>
        <taxon>Actinomycetes</taxon>
        <taxon>Streptosporangiales</taxon>
        <taxon>Streptosporangiaceae</taxon>
        <taxon>Streptosporangium</taxon>
    </lineage>
</organism>
<comment type="caution">
    <text evidence="1">The sequence shown here is derived from an EMBL/GenBank/DDBJ whole genome shotgun (WGS) entry which is preliminary data.</text>
</comment>
<dbReference type="Proteomes" id="UP001596514">
    <property type="component" value="Unassembled WGS sequence"/>
</dbReference>
<gene>
    <name evidence="1" type="ORF">ACFQVD_30200</name>
</gene>
<dbReference type="EMBL" id="JBHTEE010000001">
    <property type="protein sequence ID" value="MFC7604393.1"/>
    <property type="molecule type" value="Genomic_DNA"/>
</dbReference>
<proteinExistence type="predicted"/>